<evidence type="ECO:0000256" key="1">
    <source>
        <dbReference type="SAM" id="Phobius"/>
    </source>
</evidence>
<feature type="transmembrane region" description="Helical" evidence="1">
    <location>
        <begin position="143"/>
        <end position="162"/>
    </location>
</feature>
<feature type="transmembrane region" description="Helical" evidence="1">
    <location>
        <begin position="100"/>
        <end position="122"/>
    </location>
</feature>
<keyword evidence="1" id="KW-0812">Transmembrane</keyword>
<keyword evidence="3" id="KW-1185">Reference proteome</keyword>
<keyword evidence="1" id="KW-0472">Membrane</keyword>
<feature type="non-terminal residue" evidence="2">
    <location>
        <position position="1"/>
    </location>
</feature>
<dbReference type="Proteomes" id="UP001328107">
    <property type="component" value="Unassembled WGS sequence"/>
</dbReference>
<evidence type="ECO:0008006" key="4">
    <source>
        <dbReference type="Google" id="ProtNLM"/>
    </source>
</evidence>
<protein>
    <recommendedName>
        <fullName evidence="4">G protein-coupled receptor</fullName>
    </recommendedName>
</protein>
<dbReference type="Pfam" id="PF10327">
    <property type="entry name" value="7TM_GPCR_Sri"/>
    <property type="match status" value="1"/>
</dbReference>
<dbReference type="PANTHER" id="PTHR45830:SF15">
    <property type="entry name" value="SERPENTINE RECEPTOR, CLASS I"/>
    <property type="match status" value="1"/>
</dbReference>
<feature type="non-terminal residue" evidence="2">
    <location>
        <position position="215"/>
    </location>
</feature>
<keyword evidence="1" id="KW-1133">Transmembrane helix</keyword>
<dbReference type="PANTHER" id="PTHR45830">
    <property type="entry name" value="SERPENTINE RECEPTOR, CLASS I"/>
    <property type="match status" value="1"/>
</dbReference>
<gene>
    <name evidence="2" type="ORF">PMAYCL1PPCAC_10819</name>
</gene>
<proteinExistence type="predicted"/>
<name>A0AAN5CF19_9BILA</name>
<organism evidence="2 3">
    <name type="scientific">Pristionchus mayeri</name>
    <dbReference type="NCBI Taxonomy" id="1317129"/>
    <lineage>
        <taxon>Eukaryota</taxon>
        <taxon>Metazoa</taxon>
        <taxon>Ecdysozoa</taxon>
        <taxon>Nematoda</taxon>
        <taxon>Chromadorea</taxon>
        <taxon>Rhabditida</taxon>
        <taxon>Rhabditina</taxon>
        <taxon>Diplogasteromorpha</taxon>
        <taxon>Diplogasteroidea</taxon>
        <taxon>Neodiplogasteridae</taxon>
        <taxon>Pristionchus</taxon>
    </lineage>
</organism>
<reference evidence="3" key="1">
    <citation type="submission" date="2022-10" db="EMBL/GenBank/DDBJ databases">
        <title>Genome assembly of Pristionchus species.</title>
        <authorList>
            <person name="Yoshida K."/>
            <person name="Sommer R.J."/>
        </authorList>
    </citation>
    <scope>NUCLEOTIDE SEQUENCE [LARGE SCALE GENOMIC DNA]</scope>
    <source>
        <strain evidence="3">RS5460</strain>
    </source>
</reference>
<dbReference type="AlphaFoldDB" id="A0AAN5CF19"/>
<accession>A0AAN5CF19</accession>
<feature type="transmembrane region" description="Helical" evidence="1">
    <location>
        <begin position="21"/>
        <end position="43"/>
    </location>
</feature>
<dbReference type="InterPro" id="IPR019429">
    <property type="entry name" value="7TM_GPCR_serpentine_rcpt_Sri"/>
</dbReference>
<sequence>CPSSQMRNFTLDPFWHSFMPAYQRSVGALTLCLSSLAIYLMMARTHKTAKHFVKYLILLQSSITLVDVTFGFLSCPIFLFPAPGSLYNGIICAWFGFSGHVALTAMMLSFSFMSISVLYCFHYKHASIKLMTGKNSISITHRIYIRTALFAVLIVPGMMQVFRYKNGETGPSFIKNNFPSLYYLFQNPDYHAWVYDPAVNVEYEIVFVLATLFVS</sequence>
<dbReference type="EMBL" id="BTRK01000003">
    <property type="protein sequence ID" value="GMR40624.1"/>
    <property type="molecule type" value="Genomic_DNA"/>
</dbReference>
<comment type="caution">
    <text evidence="2">The sequence shown here is derived from an EMBL/GenBank/DDBJ whole genome shotgun (WGS) entry which is preliminary data.</text>
</comment>
<evidence type="ECO:0000313" key="3">
    <source>
        <dbReference type="Proteomes" id="UP001328107"/>
    </source>
</evidence>
<evidence type="ECO:0000313" key="2">
    <source>
        <dbReference type="EMBL" id="GMR40624.1"/>
    </source>
</evidence>
<feature type="transmembrane region" description="Helical" evidence="1">
    <location>
        <begin position="55"/>
        <end position="80"/>
    </location>
</feature>